<keyword evidence="17" id="KW-1185">Reference proteome</keyword>
<organism evidence="16 17">
    <name type="scientific">Pestalotiopsis fici (strain W106-1 / CGMCC3.15140)</name>
    <dbReference type="NCBI Taxonomy" id="1229662"/>
    <lineage>
        <taxon>Eukaryota</taxon>
        <taxon>Fungi</taxon>
        <taxon>Dikarya</taxon>
        <taxon>Ascomycota</taxon>
        <taxon>Pezizomycotina</taxon>
        <taxon>Sordariomycetes</taxon>
        <taxon>Xylariomycetidae</taxon>
        <taxon>Amphisphaeriales</taxon>
        <taxon>Sporocadaceae</taxon>
        <taxon>Pestalotiopsis</taxon>
    </lineage>
</organism>
<dbReference type="InterPro" id="IPR036887">
    <property type="entry name" value="HTH_APSES_sf"/>
</dbReference>
<dbReference type="InterPro" id="IPR029790">
    <property type="entry name" value="EFG1/Phd1/StuA"/>
</dbReference>
<dbReference type="OrthoDB" id="4161727at2759"/>
<feature type="compositionally biased region" description="Polar residues" evidence="13">
    <location>
        <begin position="24"/>
        <end position="33"/>
    </location>
</feature>
<dbReference type="PANTHER" id="PTHR47792:SF1">
    <property type="entry name" value="PROTEIN SOK2-RELATED"/>
    <property type="match status" value="1"/>
</dbReference>
<evidence type="ECO:0000256" key="5">
    <source>
        <dbReference type="ARBA" id="ARBA00022771"/>
    </source>
</evidence>
<keyword evidence="10" id="KW-0804">Transcription</keyword>
<dbReference type="FunFam" id="3.30.160.60:FF:000032">
    <property type="entry name" value="Krueppel-like factor 4"/>
    <property type="match status" value="1"/>
</dbReference>
<feature type="compositionally biased region" description="Basic and acidic residues" evidence="13">
    <location>
        <begin position="11"/>
        <end position="21"/>
    </location>
</feature>
<dbReference type="InterPro" id="IPR018004">
    <property type="entry name" value="KilA/APSES_HTH"/>
</dbReference>
<evidence type="ECO:0000256" key="12">
    <source>
        <dbReference type="PROSITE-ProRule" id="PRU00042"/>
    </source>
</evidence>
<evidence type="ECO:0000256" key="4">
    <source>
        <dbReference type="ARBA" id="ARBA00022737"/>
    </source>
</evidence>
<feature type="region of interest" description="Disordered" evidence="13">
    <location>
        <begin position="645"/>
        <end position="698"/>
    </location>
</feature>
<keyword evidence="3" id="KW-0479">Metal-binding</keyword>
<dbReference type="SMART" id="SM01252">
    <property type="entry name" value="KilA-N"/>
    <property type="match status" value="1"/>
</dbReference>
<dbReference type="SMART" id="SM00355">
    <property type="entry name" value="ZnF_C2H2"/>
    <property type="match status" value="3"/>
</dbReference>
<dbReference type="SUPFAM" id="SSF57667">
    <property type="entry name" value="beta-beta-alpha zinc fingers"/>
    <property type="match status" value="2"/>
</dbReference>
<protein>
    <submittedName>
        <fullName evidence="16">Uncharacterized protein</fullName>
    </submittedName>
</protein>
<dbReference type="Gene3D" id="3.10.260.10">
    <property type="entry name" value="Transcription regulator HTH, APSES-type DNA-binding domain"/>
    <property type="match status" value="1"/>
</dbReference>
<feature type="domain" description="HTH APSES-type" evidence="15">
    <location>
        <begin position="293"/>
        <end position="400"/>
    </location>
</feature>
<dbReference type="PROSITE" id="PS00028">
    <property type="entry name" value="ZINC_FINGER_C2H2_1"/>
    <property type="match status" value="2"/>
</dbReference>
<dbReference type="GO" id="GO:0003700">
    <property type="term" value="F:DNA-binding transcription factor activity"/>
    <property type="evidence" value="ECO:0007669"/>
    <property type="project" value="TreeGrafter"/>
</dbReference>
<evidence type="ECO:0000256" key="2">
    <source>
        <dbReference type="ARBA" id="ARBA00007247"/>
    </source>
</evidence>
<evidence type="ECO:0000256" key="3">
    <source>
        <dbReference type="ARBA" id="ARBA00022723"/>
    </source>
</evidence>
<evidence type="ECO:0000313" key="16">
    <source>
        <dbReference type="EMBL" id="ETS83102.1"/>
    </source>
</evidence>
<dbReference type="EMBL" id="KI912111">
    <property type="protein sequence ID" value="ETS83102.1"/>
    <property type="molecule type" value="Genomic_DNA"/>
</dbReference>
<evidence type="ECO:0000259" key="15">
    <source>
        <dbReference type="PROSITE" id="PS51299"/>
    </source>
</evidence>
<keyword evidence="11" id="KW-0183">Conidiation</keyword>
<dbReference type="RefSeq" id="XP_007831750.1">
    <property type="nucleotide sequence ID" value="XM_007833559.1"/>
</dbReference>
<feature type="region of interest" description="Disordered" evidence="13">
    <location>
        <begin position="990"/>
        <end position="1020"/>
    </location>
</feature>
<accession>W3XCC8</accession>
<dbReference type="GO" id="GO:0048315">
    <property type="term" value="P:conidium formation"/>
    <property type="evidence" value="ECO:0007669"/>
    <property type="project" value="UniProtKB-KW"/>
</dbReference>
<keyword evidence="4" id="KW-0677">Repeat</keyword>
<dbReference type="Gene3D" id="3.30.160.60">
    <property type="entry name" value="Classic Zinc Finger"/>
    <property type="match status" value="3"/>
</dbReference>
<evidence type="ECO:0000256" key="8">
    <source>
        <dbReference type="ARBA" id="ARBA00023015"/>
    </source>
</evidence>
<dbReference type="InParanoid" id="W3XCC8"/>
<evidence type="ECO:0000256" key="6">
    <source>
        <dbReference type="ARBA" id="ARBA00022833"/>
    </source>
</evidence>
<dbReference type="GO" id="GO:0043565">
    <property type="term" value="F:sequence-specific DNA binding"/>
    <property type="evidence" value="ECO:0007669"/>
    <property type="project" value="TreeGrafter"/>
</dbReference>
<dbReference type="eggNOG" id="KOG1721">
    <property type="taxonomic scope" value="Eukaryota"/>
</dbReference>
<dbReference type="InterPro" id="IPR003163">
    <property type="entry name" value="Tscrpt_reg_HTH_APSES-type"/>
</dbReference>
<comment type="similarity">
    <text evidence="2">Belongs to the EFG1/PHD1/stuA family.</text>
</comment>
<dbReference type="GO" id="GO:0030435">
    <property type="term" value="P:sporulation resulting in formation of a cellular spore"/>
    <property type="evidence" value="ECO:0007669"/>
    <property type="project" value="UniProtKB-KW"/>
</dbReference>
<evidence type="ECO:0000256" key="9">
    <source>
        <dbReference type="ARBA" id="ARBA00023125"/>
    </source>
</evidence>
<dbReference type="GO" id="GO:0008270">
    <property type="term" value="F:zinc ion binding"/>
    <property type="evidence" value="ECO:0007669"/>
    <property type="project" value="UniProtKB-KW"/>
</dbReference>
<name>W3XCC8_PESFW</name>
<feature type="compositionally biased region" description="Polar residues" evidence="13">
    <location>
        <begin position="909"/>
        <end position="929"/>
    </location>
</feature>
<gene>
    <name evidence="16" type="ORF">PFICI_04978</name>
</gene>
<evidence type="ECO:0000256" key="1">
    <source>
        <dbReference type="ARBA" id="ARBA00004123"/>
    </source>
</evidence>
<feature type="domain" description="C2H2-type" evidence="14">
    <location>
        <begin position="121"/>
        <end position="150"/>
    </location>
</feature>
<evidence type="ECO:0000256" key="11">
    <source>
        <dbReference type="ARBA" id="ARBA00023321"/>
    </source>
</evidence>
<feature type="region of interest" description="Disordered" evidence="13">
    <location>
        <begin position="568"/>
        <end position="589"/>
    </location>
</feature>
<sequence>MATPSASSDTASEKLPADRLGHASWQSPDNTRPPSLAHGPTLHNFATIDPTPQPHRSGPDPAFSFTSSAGAAILKDYESDYVDSLTSKSAEHVVLSMPYHRMNMGPRPKTRKLTSKEDANYQCEVKGCGKQFSRSYNYKAHLETHDEDREYPFLCTVVDCDRKFVRKTDLTRHHQNVHMREKNHRCDYCNRSFARKDTLRRHMEDGCSKRFDIGTLDVRSEGYNSASLGPGLPATDIVAASEGTCRLPAFQPFTKNDVVNRKEGEAPNSAMPKYPLGENIALSYESLTSLPTHMTATQWEDEGTLCYQVEVRGIVVARREDNRMINGTTLLKVAGVSDARRDVMLAEEPRHVVEDGPMHFRGVWIPLWRALLFATQNNVTDLLSPLFAQNIEIPPVNQAISVTTNHNPEERNQNKAKSQGVNVKAVDNVHSITESDIAQSGPHHAHPSAGAENDIDVDEIYSYVDPDLRPRLPTRVDSTLGESSRLFEYNLGEENLEHTTDVFTKEASKVKVSRKPRFEEGSLSSFVQRKRVAALSNSASPSCTDEYSDYQDVLVEPSEEEDGIATTAFGLSPSQRSPQTDSESSSESSFGLLTRYERKEFLLDRLMSYFFKLFASCRSSVSNTEAAAGSDGVCFAGTGGISGNSRKISNDAKGKSNAQDRGAGGGQKRSFEKDDDNDDDANERDRKKPGKITRVDGVKRTTGRKLACPYFKNNPEHPRLARSCSGPGWDTVHRIKEHLDRNHALPPSCDRCYTAFKTDADRTAHLRLETQCPLKERPSRMQGFDGFQKDQLKSRPKGYKQKSEIEKWRHIYKILFPEAEEADIPSAFYDYKSFKDSGHPIDLMNKYEDFLGREMPDRVRHQLELRIERALDPIEQQLQSQIVDIACDIQMDLFKSFLTSIGTDVTSTESSQRAEVIRNSSTPGQTRPPTSKPLVAEEQVSWIQALPIGELPMMDIDDVPFCFAFPQDFDGVRFDLGSFEDELLAQDSTSGTSSISLAEVDQDQFPSCTTSTDQQESVQL</sequence>
<evidence type="ECO:0000256" key="7">
    <source>
        <dbReference type="ARBA" id="ARBA00022969"/>
    </source>
</evidence>
<evidence type="ECO:0000313" key="17">
    <source>
        <dbReference type="Proteomes" id="UP000030651"/>
    </source>
</evidence>
<dbReference type="KEGG" id="pfy:PFICI_04978"/>
<dbReference type="PROSITE" id="PS50157">
    <property type="entry name" value="ZINC_FINGER_C2H2_2"/>
    <property type="match status" value="3"/>
</dbReference>
<keyword evidence="6" id="KW-0862">Zinc</keyword>
<evidence type="ECO:0000259" key="14">
    <source>
        <dbReference type="PROSITE" id="PS50157"/>
    </source>
</evidence>
<dbReference type="GO" id="GO:0045944">
    <property type="term" value="P:positive regulation of transcription by RNA polymerase II"/>
    <property type="evidence" value="ECO:0007669"/>
    <property type="project" value="TreeGrafter"/>
</dbReference>
<feature type="domain" description="C2H2-type" evidence="14">
    <location>
        <begin position="184"/>
        <end position="211"/>
    </location>
</feature>
<dbReference type="GO" id="GO:0005634">
    <property type="term" value="C:nucleus"/>
    <property type="evidence" value="ECO:0007669"/>
    <property type="project" value="UniProtKB-SubCell"/>
</dbReference>
<dbReference type="SUPFAM" id="SSF54616">
    <property type="entry name" value="DNA-binding domain of Mlu1-box binding protein MBP1"/>
    <property type="match status" value="1"/>
</dbReference>
<dbReference type="InterPro" id="IPR013087">
    <property type="entry name" value="Znf_C2H2_type"/>
</dbReference>
<dbReference type="PROSITE" id="PS51299">
    <property type="entry name" value="HTH_APSES"/>
    <property type="match status" value="1"/>
</dbReference>
<evidence type="ECO:0000256" key="10">
    <source>
        <dbReference type="ARBA" id="ARBA00023163"/>
    </source>
</evidence>
<feature type="compositionally biased region" description="Polar residues" evidence="13">
    <location>
        <begin position="572"/>
        <end position="581"/>
    </location>
</feature>
<dbReference type="Proteomes" id="UP000030651">
    <property type="component" value="Unassembled WGS sequence"/>
</dbReference>
<keyword evidence="7" id="KW-0749">Sporulation</keyword>
<feature type="compositionally biased region" description="Acidic residues" evidence="13">
    <location>
        <begin position="673"/>
        <end position="682"/>
    </location>
</feature>
<dbReference type="AlphaFoldDB" id="W3XCC8"/>
<dbReference type="GeneID" id="19269991"/>
<dbReference type="InterPro" id="IPR036236">
    <property type="entry name" value="Znf_C2H2_sf"/>
</dbReference>
<feature type="domain" description="C2H2-type" evidence="14">
    <location>
        <begin position="153"/>
        <end position="183"/>
    </location>
</feature>
<evidence type="ECO:0000256" key="13">
    <source>
        <dbReference type="SAM" id="MobiDB-lite"/>
    </source>
</evidence>
<feature type="compositionally biased region" description="Polar residues" evidence="13">
    <location>
        <begin position="1"/>
        <end position="10"/>
    </location>
</feature>
<feature type="region of interest" description="Disordered" evidence="13">
    <location>
        <begin position="909"/>
        <end position="934"/>
    </location>
</feature>
<proteinExistence type="inferred from homology"/>
<keyword evidence="5 12" id="KW-0863">Zinc-finger</keyword>
<dbReference type="PANTHER" id="PTHR47792">
    <property type="entry name" value="PROTEIN SOK2-RELATED"/>
    <property type="match status" value="1"/>
</dbReference>
<dbReference type="Pfam" id="PF00096">
    <property type="entry name" value="zf-C2H2"/>
    <property type="match status" value="3"/>
</dbReference>
<keyword evidence="9" id="KW-0238">DNA-binding</keyword>
<keyword evidence="8" id="KW-0805">Transcription regulation</keyword>
<comment type="subcellular location">
    <subcellularLocation>
        <location evidence="1">Nucleus</location>
    </subcellularLocation>
</comment>
<reference evidence="17" key="1">
    <citation type="journal article" date="2015" name="BMC Genomics">
        <title>Genomic and transcriptomic analysis of the endophytic fungus Pestalotiopsis fici reveals its lifestyle and high potential for synthesis of natural products.</title>
        <authorList>
            <person name="Wang X."/>
            <person name="Zhang X."/>
            <person name="Liu L."/>
            <person name="Xiang M."/>
            <person name="Wang W."/>
            <person name="Sun X."/>
            <person name="Che Y."/>
            <person name="Guo L."/>
            <person name="Liu G."/>
            <person name="Guo L."/>
            <person name="Wang C."/>
            <person name="Yin W.B."/>
            <person name="Stadler M."/>
            <person name="Zhang X."/>
            <person name="Liu X."/>
        </authorList>
    </citation>
    <scope>NUCLEOTIDE SEQUENCE [LARGE SCALE GENOMIC DNA]</scope>
    <source>
        <strain evidence="17">W106-1 / CGMCC3.15140</strain>
    </source>
</reference>
<dbReference type="HOGENOM" id="CLU_296139_0_0_1"/>
<feature type="compositionally biased region" description="Polar residues" evidence="13">
    <location>
        <begin position="1004"/>
        <end position="1020"/>
    </location>
</feature>
<feature type="region of interest" description="Disordered" evidence="13">
    <location>
        <begin position="1"/>
        <end position="64"/>
    </location>
</feature>